<comment type="caution">
    <text evidence="1">The sequence shown here is derived from an EMBL/GenBank/DDBJ whole genome shotgun (WGS) entry which is preliminary data.</text>
</comment>
<keyword evidence="2" id="KW-1185">Reference proteome</keyword>
<protein>
    <submittedName>
        <fullName evidence="1">Uncharacterized protein</fullName>
    </submittedName>
</protein>
<sequence>MSTGAAPFFRVRGSVQHVNHKRFAGVFQCVHDSIFCSSVCLHRVLLKCKAEMATTACGTCCYTTTRSLKVSPDIVLIDRYSHLFNFTIDSHSNGLIIWPINLQYDVRHAVLSVRKFSFRIQC</sequence>
<dbReference type="Proteomes" id="UP000298663">
    <property type="component" value="Chromosome X"/>
</dbReference>
<name>A0A4U8UJG8_STECR</name>
<gene>
    <name evidence="1" type="ORF">L596_000158</name>
</gene>
<proteinExistence type="predicted"/>
<dbReference type="AlphaFoldDB" id="A0A4U8UJG8"/>
<dbReference type="EMBL" id="CM016762">
    <property type="protein sequence ID" value="TMS32297.1"/>
    <property type="molecule type" value="Genomic_DNA"/>
</dbReference>
<evidence type="ECO:0000313" key="1">
    <source>
        <dbReference type="EMBL" id="TMS32297.1"/>
    </source>
</evidence>
<accession>A0A4U8UJG8</accession>
<organism evidence="1 2">
    <name type="scientific">Steinernema carpocapsae</name>
    <name type="common">Entomopathogenic nematode</name>
    <dbReference type="NCBI Taxonomy" id="34508"/>
    <lineage>
        <taxon>Eukaryota</taxon>
        <taxon>Metazoa</taxon>
        <taxon>Ecdysozoa</taxon>
        <taxon>Nematoda</taxon>
        <taxon>Chromadorea</taxon>
        <taxon>Rhabditida</taxon>
        <taxon>Tylenchina</taxon>
        <taxon>Panagrolaimomorpha</taxon>
        <taxon>Strongyloidoidea</taxon>
        <taxon>Steinernematidae</taxon>
        <taxon>Steinernema</taxon>
    </lineage>
</organism>
<reference evidence="1 2" key="1">
    <citation type="journal article" date="2015" name="Genome Biol.">
        <title>Comparative genomics of Steinernema reveals deeply conserved gene regulatory networks.</title>
        <authorList>
            <person name="Dillman A.R."/>
            <person name="Macchietto M."/>
            <person name="Porter C.F."/>
            <person name="Rogers A."/>
            <person name="Williams B."/>
            <person name="Antoshechkin I."/>
            <person name="Lee M.M."/>
            <person name="Goodwin Z."/>
            <person name="Lu X."/>
            <person name="Lewis E.E."/>
            <person name="Goodrich-Blair H."/>
            <person name="Stock S.P."/>
            <person name="Adams B.J."/>
            <person name="Sternberg P.W."/>
            <person name="Mortazavi A."/>
        </authorList>
    </citation>
    <scope>NUCLEOTIDE SEQUENCE [LARGE SCALE GENOMIC DNA]</scope>
    <source>
        <strain evidence="1 2">ALL</strain>
    </source>
</reference>
<evidence type="ECO:0000313" key="2">
    <source>
        <dbReference type="Proteomes" id="UP000298663"/>
    </source>
</evidence>
<dbReference type="EMBL" id="AZBU02000001">
    <property type="protein sequence ID" value="TMS32297.1"/>
    <property type="molecule type" value="Genomic_DNA"/>
</dbReference>
<reference evidence="1 2" key="2">
    <citation type="journal article" date="2019" name="G3 (Bethesda)">
        <title>Hybrid Assembly of the Genome of the Entomopathogenic Nematode Steinernema carpocapsae Identifies the X-Chromosome.</title>
        <authorList>
            <person name="Serra L."/>
            <person name="Macchietto M."/>
            <person name="Macias-Munoz A."/>
            <person name="McGill C.J."/>
            <person name="Rodriguez I.M."/>
            <person name="Rodriguez B."/>
            <person name="Murad R."/>
            <person name="Mortazavi A."/>
        </authorList>
    </citation>
    <scope>NUCLEOTIDE SEQUENCE [LARGE SCALE GENOMIC DNA]</scope>
    <source>
        <strain evidence="1 2">ALL</strain>
    </source>
</reference>